<keyword evidence="4" id="KW-0653">Protein transport</keyword>
<feature type="compositionally biased region" description="Basic and acidic residues" evidence="9">
    <location>
        <begin position="1"/>
        <end position="10"/>
    </location>
</feature>
<dbReference type="EMBL" id="JAJAGQ010000003">
    <property type="protein sequence ID" value="KAJ8567220.1"/>
    <property type="molecule type" value="Genomic_DNA"/>
</dbReference>
<evidence type="ECO:0000256" key="9">
    <source>
        <dbReference type="SAM" id="MobiDB-lite"/>
    </source>
</evidence>
<protein>
    <recommendedName>
        <fullName evidence="10">Dof-type domain-containing protein</fullName>
    </recommendedName>
</protein>
<feature type="domain" description="Dof-type" evidence="10">
    <location>
        <begin position="26"/>
        <end position="80"/>
    </location>
</feature>
<dbReference type="PANTHER" id="PTHR13437:SF2">
    <property type="entry name" value="NUCLEOPORIN P58_P45"/>
    <property type="match status" value="1"/>
</dbReference>
<dbReference type="OrthoDB" id="2538017at2759"/>
<evidence type="ECO:0000313" key="11">
    <source>
        <dbReference type="EMBL" id="KAJ8567220.1"/>
    </source>
</evidence>
<keyword evidence="12" id="KW-1185">Reference proteome</keyword>
<dbReference type="PROSITE" id="PS01361">
    <property type="entry name" value="ZF_DOF_1"/>
    <property type="match status" value="1"/>
</dbReference>
<evidence type="ECO:0000256" key="8">
    <source>
        <dbReference type="PROSITE-ProRule" id="PRU00071"/>
    </source>
</evidence>
<keyword evidence="8" id="KW-0863">Zinc-finger</keyword>
<dbReference type="PANTHER" id="PTHR13437">
    <property type="entry name" value="NUCLEOPORIN P58/P45 NUCLEOPORIN-LIKE PROTEIN 1"/>
    <property type="match status" value="1"/>
</dbReference>
<evidence type="ECO:0000256" key="1">
    <source>
        <dbReference type="ARBA" id="ARBA00004567"/>
    </source>
</evidence>
<keyword evidence="2" id="KW-0813">Transport</keyword>
<feature type="region of interest" description="Disordered" evidence="9">
    <location>
        <begin position="71"/>
        <end position="98"/>
    </location>
</feature>
<dbReference type="Pfam" id="PF02701">
    <property type="entry name" value="Zn_ribbon_Dof"/>
    <property type="match status" value="1"/>
</dbReference>
<feature type="region of interest" description="Disordered" evidence="9">
    <location>
        <begin position="1"/>
        <end position="26"/>
    </location>
</feature>
<comment type="caution">
    <text evidence="11">The sequence shown here is derived from an EMBL/GenBank/DDBJ whole genome shotgun (WGS) entry which is preliminary data.</text>
</comment>
<gene>
    <name evidence="11" type="ORF">K7X08_019428</name>
</gene>
<evidence type="ECO:0000256" key="2">
    <source>
        <dbReference type="ARBA" id="ARBA00022448"/>
    </source>
</evidence>
<evidence type="ECO:0000256" key="5">
    <source>
        <dbReference type="ARBA" id="ARBA00023010"/>
    </source>
</evidence>
<keyword evidence="8" id="KW-0479">Metal-binding</keyword>
<proteinExistence type="predicted"/>
<keyword evidence="8" id="KW-0238">DNA-binding</keyword>
<dbReference type="GO" id="GO:0015031">
    <property type="term" value="P:protein transport"/>
    <property type="evidence" value="ECO:0007669"/>
    <property type="project" value="UniProtKB-KW"/>
</dbReference>
<evidence type="ECO:0000256" key="7">
    <source>
        <dbReference type="ARBA" id="ARBA00023242"/>
    </source>
</evidence>
<keyword evidence="5" id="KW-0811">Translocation</keyword>
<dbReference type="InterPro" id="IPR003851">
    <property type="entry name" value="Znf_Dof"/>
</dbReference>
<dbReference type="GO" id="GO:0008139">
    <property type="term" value="F:nuclear localization sequence binding"/>
    <property type="evidence" value="ECO:0007669"/>
    <property type="project" value="InterPro"/>
</dbReference>
<dbReference type="GO" id="GO:0005643">
    <property type="term" value="C:nuclear pore"/>
    <property type="evidence" value="ECO:0007669"/>
    <property type="project" value="UniProtKB-SubCell"/>
</dbReference>
<evidence type="ECO:0000256" key="6">
    <source>
        <dbReference type="ARBA" id="ARBA00023132"/>
    </source>
</evidence>
<sequence>MPSDVSERRATKQQQGGAPAPEPEHLPCPRCDSTNTKFCYYNNYNFSQPRHFCKSCRRYWTHGGTLRDIPVGGGSRKNAKRSRTITTNSANGSSCLSSTLSPRDYHHAPNPSHVSPFLVPLTADHHGGSLPFDVKPSVNMCGSFTSLLSSTQGPGGLLALGGFGLGVGSGIEDMGFDLGRPIWPFPGVTRSTVDHNSNGAAASMLGTTWQLGSGEGGFVGAGGEIFNFPDLAISTHGNDLHPDSQKVLLQIEERILEYRDESQRFDQCSRLYDSSVTNDGFELDASRSIQELGGVSTSMERQKIILQELMTVVKDMLRNTEVAVRSFMMLRPRFLHQSAPAAASATAPSQASGATVAPTASSQAQSNANASVFDFYSGVPKKPSPFLQQTVARFEKYLLECRQWVEELEQLMVLDSDRNSTNSNSSLLQSLPKVMSNVHGFFVHVAAKVESIHQYIESMKTAYLADQRRRGDGSDPFLEADRRETAKQEAAAKRVHPTLHLPAISQPSTQVAGLISSSAAPGVISTPQTSSAVPSVSAGSGSSLFATPSIAASSSSLFTTPTMSAPVSSLFGTSGASPQTSLYGSLSTSTPAFSTPLFGSTPASGASTFSTPFASGAALASGASFGTVSKARAKSRTGRR</sequence>
<evidence type="ECO:0000256" key="4">
    <source>
        <dbReference type="ARBA" id="ARBA00022927"/>
    </source>
</evidence>
<dbReference type="GO" id="GO:0017056">
    <property type="term" value="F:structural constituent of nuclear pore"/>
    <property type="evidence" value="ECO:0007669"/>
    <property type="project" value="InterPro"/>
</dbReference>
<dbReference type="Gene3D" id="6.10.140.1350">
    <property type="match status" value="1"/>
</dbReference>
<organism evidence="11 12">
    <name type="scientific">Anisodus acutangulus</name>
    <dbReference type="NCBI Taxonomy" id="402998"/>
    <lineage>
        <taxon>Eukaryota</taxon>
        <taxon>Viridiplantae</taxon>
        <taxon>Streptophyta</taxon>
        <taxon>Embryophyta</taxon>
        <taxon>Tracheophyta</taxon>
        <taxon>Spermatophyta</taxon>
        <taxon>Magnoliopsida</taxon>
        <taxon>eudicotyledons</taxon>
        <taxon>Gunneridae</taxon>
        <taxon>Pentapetalae</taxon>
        <taxon>asterids</taxon>
        <taxon>lamiids</taxon>
        <taxon>Solanales</taxon>
        <taxon>Solanaceae</taxon>
        <taxon>Solanoideae</taxon>
        <taxon>Hyoscyameae</taxon>
        <taxon>Anisodus</taxon>
    </lineage>
</organism>
<dbReference type="AlphaFoldDB" id="A0A9Q1MRK1"/>
<accession>A0A9Q1MRK1</accession>
<feature type="compositionally biased region" description="Polar residues" evidence="9">
    <location>
        <begin position="84"/>
        <end position="98"/>
    </location>
</feature>
<name>A0A9Q1MRK1_9SOLA</name>
<keyword evidence="6" id="KW-0906">Nuclear pore complex</keyword>
<evidence type="ECO:0000313" key="12">
    <source>
        <dbReference type="Proteomes" id="UP001152561"/>
    </source>
</evidence>
<dbReference type="Proteomes" id="UP001152561">
    <property type="component" value="Unassembled WGS sequence"/>
</dbReference>
<dbReference type="GO" id="GO:0006355">
    <property type="term" value="P:regulation of DNA-templated transcription"/>
    <property type="evidence" value="ECO:0007669"/>
    <property type="project" value="InterPro"/>
</dbReference>
<dbReference type="GO" id="GO:0008270">
    <property type="term" value="F:zinc ion binding"/>
    <property type="evidence" value="ECO:0007669"/>
    <property type="project" value="UniProtKB-KW"/>
</dbReference>
<keyword evidence="7 8" id="KW-0539">Nucleus</keyword>
<dbReference type="PROSITE" id="PS50884">
    <property type="entry name" value="ZF_DOF_2"/>
    <property type="match status" value="1"/>
</dbReference>
<comment type="subcellular location">
    <subcellularLocation>
        <location evidence="1">Nucleus</location>
        <location evidence="1">Nuclear pore complex</location>
    </subcellularLocation>
</comment>
<evidence type="ECO:0000256" key="3">
    <source>
        <dbReference type="ARBA" id="ARBA00022816"/>
    </source>
</evidence>
<keyword evidence="3" id="KW-0509">mRNA transport</keyword>
<dbReference type="GO" id="GO:0051028">
    <property type="term" value="P:mRNA transport"/>
    <property type="evidence" value="ECO:0007669"/>
    <property type="project" value="UniProtKB-KW"/>
</dbReference>
<keyword evidence="8" id="KW-0862">Zinc</keyword>
<dbReference type="InterPro" id="IPR024882">
    <property type="entry name" value="NUP58/p45/49"/>
</dbReference>
<dbReference type="GO" id="GO:0003677">
    <property type="term" value="F:DNA binding"/>
    <property type="evidence" value="ECO:0007669"/>
    <property type="project" value="UniProtKB-UniRule"/>
</dbReference>
<reference evidence="12" key="1">
    <citation type="journal article" date="2023" name="Proc. Natl. Acad. Sci. U.S.A.">
        <title>Genomic and structural basis for evolution of tropane alkaloid biosynthesis.</title>
        <authorList>
            <person name="Wanga Y.-J."/>
            <person name="Taina T."/>
            <person name="Yua J.-Y."/>
            <person name="Lia J."/>
            <person name="Xua B."/>
            <person name="Chenc J."/>
            <person name="D'Auriad J.C."/>
            <person name="Huanga J.-P."/>
            <person name="Huanga S.-X."/>
        </authorList>
    </citation>
    <scope>NUCLEOTIDE SEQUENCE [LARGE SCALE GENOMIC DNA]</scope>
    <source>
        <strain evidence="12">cv. KIB-2019</strain>
    </source>
</reference>
<evidence type="ECO:0000259" key="10">
    <source>
        <dbReference type="PROSITE" id="PS50884"/>
    </source>
</evidence>